<dbReference type="GeneID" id="303367876"/>
<dbReference type="EMBL" id="FUXC01000009">
    <property type="protein sequence ID" value="SJZ92181.1"/>
    <property type="molecule type" value="Genomic_DNA"/>
</dbReference>
<dbReference type="PROSITE" id="PS51257">
    <property type="entry name" value="PROKAR_LIPOPROTEIN"/>
    <property type="match status" value="1"/>
</dbReference>
<dbReference type="OrthoDB" id="360317at2"/>
<reference evidence="3 4" key="1">
    <citation type="submission" date="2017-02" db="EMBL/GenBank/DDBJ databases">
        <authorList>
            <person name="Peterson S.W."/>
        </authorList>
    </citation>
    <scope>NUCLEOTIDE SEQUENCE [LARGE SCALE GENOMIC DNA]</scope>
    <source>
        <strain evidence="3 4">ATCC BAA-909</strain>
    </source>
</reference>
<keyword evidence="1" id="KW-0175">Coiled coil</keyword>
<dbReference type="Proteomes" id="UP000190395">
    <property type="component" value="Unassembled WGS sequence"/>
</dbReference>
<feature type="coiled-coil region" evidence="1">
    <location>
        <begin position="240"/>
        <end position="271"/>
    </location>
</feature>
<evidence type="ECO:0000313" key="3">
    <source>
        <dbReference type="EMBL" id="SJZ92181.1"/>
    </source>
</evidence>
<accession>A0A1T4PLF2</accession>
<evidence type="ECO:0000256" key="1">
    <source>
        <dbReference type="SAM" id="Coils"/>
    </source>
</evidence>
<evidence type="ECO:0000256" key="2">
    <source>
        <dbReference type="SAM" id="SignalP"/>
    </source>
</evidence>
<dbReference type="RefSeq" id="WP_078931376.1">
    <property type="nucleotide sequence ID" value="NZ_CAMEQG010000062.1"/>
</dbReference>
<dbReference type="STRING" id="225004.SAMN02745152_01644"/>
<organism evidence="3 4">
    <name type="scientific">Treponema berlinense</name>
    <dbReference type="NCBI Taxonomy" id="225004"/>
    <lineage>
        <taxon>Bacteria</taxon>
        <taxon>Pseudomonadati</taxon>
        <taxon>Spirochaetota</taxon>
        <taxon>Spirochaetia</taxon>
        <taxon>Spirochaetales</taxon>
        <taxon>Treponemataceae</taxon>
        <taxon>Treponema</taxon>
    </lineage>
</organism>
<sequence length="359" mass="38254">MKKLISALACIMAVLFVISCGSTPEAEPEPTVKDAVEEIKKDVEETVDFSAANKSLLALTEAARQSAIEFGAEKYFSDGFSVAETKYTSIKNNVETDSSKDYSAEIKDLTARYNSLASASQASALKEKADALSLANENQKAYDDGKKALEEYSAFGADKDGATLLAKANEALAAYNDVVNKGLKANAARERQAALEAKRNADKVRAGVAKKEEYKKASEIFKKADSSYVTANIEGAFNGYKTAKETYSALYEEIKEKRAAAQALIDAAKQKVADSENYAKEADTIAPLEGVVAGIEAEDAVLLEEDNFANPEDAVINVEDGTTAKTAEKVAETAIAVENAAANAAESVIQDSQNTSEAK</sequence>
<dbReference type="AlphaFoldDB" id="A0A1T4PLF2"/>
<proteinExistence type="predicted"/>
<evidence type="ECO:0000313" key="4">
    <source>
        <dbReference type="Proteomes" id="UP000190395"/>
    </source>
</evidence>
<protein>
    <submittedName>
        <fullName evidence="3">Uncharacterized protein</fullName>
    </submittedName>
</protein>
<gene>
    <name evidence="3" type="ORF">SAMN02745152_01644</name>
</gene>
<feature type="chain" id="PRO_5012482032" evidence="2">
    <location>
        <begin position="27"/>
        <end position="359"/>
    </location>
</feature>
<feature type="signal peptide" evidence="2">
    <location>
        <begin position="1"/>
        <end position="26"/>
    </location>
</feature>
<name>A0A1T4PLF2_9SPIR</name>
<keyword evidence="4" id="KW-1185">Reference proteome</keyword>
<keyword evidence="2" id="KW-0732">Signal</keyword>